<accession>A0ABP3WTQ8</accession>
<dbReference type="PROSITE" id="PS00194">
    <property type="entry name" value="THIOREDOXIN_1"/>
    <property type="match status" value="1"/>
</dbReference>
<dbReference type="SUPFAM" id="SSF52833">
    <property type="entry name" value="Thioredoxin-like"/>
    <property type="match status" value="1"/>
</dbReference>
<evidence type="ECO:0000259" key="3">
    <source>
        <dbReference type="PROSITE" id="PS51352"/>
    </source>
</evidence>
<dbReference type="PROSITE" id="PS51352">
    <property type="entry name" value="THIOREDOXIN_2"/>
    <property type="match status" value="1"/>
</dbReference>
<dbReference type="InterPro" id="IPR036249">
    <property type="entry name" value="Thioredoxin-like_sf"/>
</dbReference>
<keyword evidence="5" id="KW-1185">Reference proteome</keyword>
<reference evidence="5" key="1">
    <citation type="journal article" date="2019" name="Int. J. Syst. Evol. Microbiol.">
        <title>The Global Catalogue of Microorganisms (GCM) 10K type strain sequencing project: providing services to taxonomists for standard genome sequencing and annotation.</title>
        <authorList>
            <consortium name="The Broad Institute Genomics Platform"/>
            <consortium name="The Broad Institute Genome Sequencing Center for Infectious Disease"/>
            <person name="Wu L."/>
            <person name="Ma J."/>
        </authorList>
    </citation>
    <scope>NUCLEOTIDE SEQUENCE [LARGE SCALE GENOMIC DNA]</scope>
    <source>
        <strain evidence="5">JCM 15896</strain>
    </source>
</reference>
<feature type="signal peptide" evidence="2">
    <location>
        <begin position="1"/>
        <end position="29"/>
    </location>
</feature>
<dbReference type="InterPro" id="IPR050553">
    <property type="entry name" value="Thioredoxin_ResA/DsbE_sf"/>
</dbReference>
<proteinExistence type="predicted"/>
<evidence type="ECO:0000313" key="4">
    <source>
        <dbReference type="EMBL" id="GAA0855418.1"/>
    </source>
</evidence>
<feature type="chain" id="PRO_5045588636" evidence="2">
    <location>
        <begin position="30"/>
        <end position="171"/>
    </location>
</feature>
<sequence>MISKTFSNFIFLIAAVIGLAFFTALTASAADIRAPAPDFTLKSKSGENMRLEEQQGNVVIINFWASWCAPCREELPHFEAMQQEYEDLGFTVLAVNVDEYPEKANTLLNDIPVSFPVLFDEDDKVSKLYDVRAMPTTVIVDRDGNHRLTHYGYKTGDEAKYRKAIKTLLRE</sequence>
<dbReference type="Pfam" id="PF00578">
    <property type="entry name" value="AhpC-TSA"/>
    <property type="match status" value="1"/>
</dbReference>
<feature type="domain" description="Thioredoxin" evidence="3">
    <location>
        <begin position="30"/>
        <end position="170"/>
    </location>
</feature>
<evidence type="ECO:0000313" key="5">
    <source>
        <dbReference type="Proteomes" id="UP001500359"/>
    </source>
</evidence>
<keyword evidence="2" id="KW-0732">Signal</keyword>
<dbReference type="Proteomes" id="UP001500359">
    <property type="component" value="Unassembled WGS sequence"/>
</dbReference>
<name>A0ABP3WTQ8_9ALTE</name>
<dbReference type="RefSeq" id="WP_343858121.1">
    <property type="nucleotide sequence ID" value="NZ_BAAAFD010000003.1"/>
</dbReference>
<dbReference type="EMBL" id="BAAAFD010000003">
    <property type="protein sequence ID" value="GAA0855418.1"/>
    <property type="molecule type" value="Genomic_DNA"/>
</dbReference>
<dbReference type="InterPro" id="IPR017937">
    <property type="entry name" value="Thioredoxin_CS"/>
</dbReference>
<dbReference type="PANTHER" id="PTHR42852">
    <property type="entry name" value="THIOL:DISULFIDE INTERCHANGE PROTEIN DSBE"/>
    <property type="match status" value="1"/>
</dbReference>
<evidence type="ECO:0000256" key="2">
    <source>
        <dbReference type="SAM" id="SignalP"/>
    </source>
</evidence>
<gene>
    <name evidence="4" type="ORF">GCM10009114_14280</name>
</gene>
<dbReference type="PANTHER" id="PTHR42852:SF17">
    <property type="entry name" value="THIOREDOXIN-LIKE PROTEIN HI_1115"/>
    <property type="match status" value="1"/>
</dbReference>
<dbReference type="InterPro" id="IPR000866">
    <property type="entry name" value="AhpC/TSA"/>
</dbReference>
<protein>
    <submittedName>
        <fullName evidence="4">TlpA disulfide reductase family protein</fullName>
    </submittedName>
</protein>
<dbReference type="Gene3D" id="3.40.30.10">
    <property type="entry name" value="Glutaredoxin"/>
    <property type="match status" value="1"/>
</dbReference>
<keyword evidence="1" id="KW-0676">Redox-active center</keyword>
<organism evidence="4 5">
    <name type="scientific">Aliiglaciecola litoralis</name>
    <dbReference type="NCBI Taxonomy" id="582857"/>
    <lineage>
        <taxon>Bacteria</taxon>
        <taxon>Pseudomonadati</taxon>
        <taxon>Pseudomonadota</taxon>
        <taxon>Gammaproteobacteria</taxon>
        <taxon>Alteromonadales</taxon>
        <taxon>Alteromonadaceae</taxon>
        <taxon>Aliiglaciecola</taxon>
    </lineage>
</organism>
<dbReference type="InterPro" id="IPR013766">
    <property type="entry name" value="Thioredoxin_domain"/>
</dbReference>
<dbReference type="CDD" id="cd02966">
    <property type="entry name" value="TlpA_like_family"/>
    <property type="match status" value="1"/>
</dbReference>
<comment type="caution">
    <text evidence="4">The sequence shown here is derived from an EMBL/GenBank/DDBJ whole genome shotgun (WGS) entry which is preliminary data.</text>
</comment>
<evidence type="ECO:0000256" key="1">
    <source>
        <dbReference type="ARBA" id="ARBA00023284"/>
    </source>
</evidence>